<reference evidence="1 2" key="1">
    <citation type="submission" date="2017-11" db="EMBL/GenBank/DDBJ databases">
        <title>De-novo sequencing of pomegranate (Punica granatum L.) genome.</title>
        <authorList>
            <person name="Akparov Z."/>
            <person name="Amiraslanov A."/>
            <person name="Hajiyeva S."/>
            <person name="Abbasov M."/>
            <person name="Kaur K."/>
            <person name="Hamwieh A."/>
            <person name="Solovyev V."/>
            <person name="Salamov A."/>
            <person name="Braich B."/>
            <person name="Kosarev P."/>
            <person name="Mahmoud A."/>
            <person name="Hajiyev E."/>
            <person name="Babayeva S."/>
            <person name="Izzatullayeva V."/>
            <person name="Mammadov A."/>
            <person name="Mammadov A."/>
            <person name="Sharifova S."/>
            <person name="Ojaghi J."/>
            <person name="Eynullazada K."/>
            <person name="Bayramov B."/>
            <person name="Abdulazimova A."/>
            <person name="Shahmuradov I."/>
        </authorList>
    </citation>
    <scope>NUCLEOTIDE SEQUENCE [LARGE SCALE GENOMIC DNA]</scope>
    <source>
        <strain evidence="2">cv. AG2017</strain>
        <tissue evidence="1">Leaf</tissue>
    </source>
</reference>
<protein>
    <submittedName>
        <fullName evidence="1">Uncharacterized protein</fullName>
    </submittedName>
</protein>
<name>A0A2I0HFC5_PUNGR</name>
<dbReference type="EMBL" id="PGOL01037884">
    <property type="protein sequence ID" value="PKI18450.1"/>
    <property type="molecule type" value="Genomic_DNA"/>
</dbReference>
<accession>A0A2I0HFC5</accession>
<feature type="non-terminal residue" evidence="1">
    <location>
        <position position="36"/>
    </location>
</feature>
<organism evidence="1 2">
    <name type="scientific">Punica granatum</name>
    <name type="common">Pomegranate</name>
    <dbReference type="NCBI Taxonomy" id="22663"/>
    <lineage>
        <taxon>Eukaryota</taxon>
        <taxon>Viridiplantae</taxon>
        <taxon>Streptophyta</taxon>
        <taxon>Embryophyta</taxon>
        <taxon>Tracheophyta</taxon>
        <taxon>Spermatophyta</taxon>
        <taxon>Magnoliopsida</taxon>
        <taxon>eudicotyledons</taxon>
        <taxon>Gunneridae</taxon>
        <taxon>Pentapetalae</taxon>
        <taxon>rosids</taxon>
        <taxon>malvids</taxon>
        <taxon>Myrtales</taxon>
        <taxon>Lythraceae</taxon>
        <taxon>Punica</taxon>
    </lineage>
</organism>
<sequence>MEKWRWSSAAHRLLRLCSNPLSDLRCSPKLQNSTPS</sequence>
<gene>
    <name evidence="1" type="ORF">CRG98_049276</name>
</gene>
<comment type="caution">
    <text evidence="1">The sequence shown here is derived from an EMBL/GenBank/DDBJ whole genome shotgun (WGS) entry which is preliminary data.</text>
</comment>
<evidence type="ECO:0000313" key="2">
    <source>
        <dbReference type="Proteomes" id="UP000233551"/>
    </source>
</evidence>
<proteinExistence type="predicted"/>
<dbReference type="Proteomes" id="UP000233551">
    <property type="component" value="Unassembled WGS sequence"/>
</dbReference>
<evidence type="ECO:0000313" key="1">
    <source>
        <dbReference type="EMBL" id="PKI18450.1"/>
    </source>
</evidence>
<dbReference type="AlphaFoldDB" id="A0A2I0HFC5"/>
<keyword evidence="2" id="KW-1185">Reference proteome</keyword>